<feature type="domain" description="DdrB-like" evidence="1">
    <location>
        <begin position="36"/>
        <end position="167"/>
    </location>
</feature>
<dbReference type="AlphaFoldDB" id="A0A7M2QNN9"/>
<organism evidence="2">
    <name type="scientific">feces metagenome</name>
    <dbReference type="NCBI Taxonomy" id="1861841"/>
    <lineage>
        <taxon>unclassified sequences</taxon>
        <taxon>metagenomes</taxon>
        <taxon>organismal metagenomes</taxon>
    </lineage>
</organism>
<sequence length="998" mass="109851">MSLREQVAMATSMITLIELLKNLPEYGRVSYVVTAKGDAVKTAFDIVDAAALLVSNTLDGKINPAYPQELQPRDRTRASSILQVNQISKDLRPAQLTDSGLSSHGAPIIGEDNAVESGNGRTMGIIKAYQDGIADKYRDYLIEHAADYGLSPEKVSSMAAPVLVRRRLTKVDRVQFAKDSNISDLQEMAASEKAFVDADSITSGMMSLFNPSESGDLLNRSNDAFIRGFMTQVGATQAAGLVTEDGRPTRQLVDRVQSAIFAKAYKDARLVRMVAEEPDPDMRNVLTALNSAASDFVQMQAISGEAHKQAVNTLVDGIETVDSLDKRALSALKDAVDLVRQAKESGQHISDVIAQGDMFNERAPEVKALALFIVANNRSAKRMATAFKQMAQRINEELQHQGQALGDMFGGGEVSLQDILRQVSDQLEIEGMQGMTGGLFEAVGAGWKYSNVGAYIGMLLHSANGIDDLISLVKLVSKPEPDDNNAVAALGFYLNLMPSEVLNWVQELGISKNALPTLQRMATYSTPAFEAIKAAIRNRELPPALEWDKAVPYRAKEFLAATVTTAPLSRVISRLDRLFGDHTSFHDLTLSELKAASLSWAHERSGIAPNYLAKFDKALTRADNPLKVMKAFQAMSKAITDDARDITGVMATGKDIAAVAGLNKPIAIKDRAEGWQEDFEYVLDLDVVDNETRYLLDFYISEINKVIDDEEKLGRYLYDAISENNTSLHNSLHVLQRNVASQYGDNDSRALRLMDIVASFRNGLSPSLVDKIHGKVQAAFEAVIEQSTVNEEQAETWVSGVKLDDRLAEKFSGPHEWRAPIDIKRELKSIYRLTGGKLGTLKSIEHADRVRAYANERGEIVLDGSIDDVHVLWHEVGHHLEFSNPALLEKARSFLKSKSLSSSVTYGNLGNRRKPEYFVRTSLSRKYVSKIYMNNKVNPSGSITSEKPSLMKCSSTEVFSMALQLYRDKDMAARSVIYNDGLLELALGCVKELHDGNN</sequence>
<dbReference type="Pfam" id="PF18763">
    <property type="entry name" value="ddrB-ParB"/>
    <property type="match status" value="1"/>
</dbReference>
<dbReference type="EMBL" id="MT993629">
    <property type="protein sequence ID" value="QOV05696.1"/>
    <property type="molecule type" value="Genomic_DNA"/>
</dbReference>
<proteinExistence type="predicted"/>
<accession>A0A7M2QNN9</accession>
<evidence type="ECO:0000259" key="1">
    <source>
        <dbReference type="Pfam" id="PF18763"/>
    </source>
</evidence>
<dbReference type="InterPro" id="IPR041398">
    <property type="entry name" value="DdrB_dom"/>
</dbReference>
<evidence type="ECO:0000313" key="2">
    <source>
        <dbReference type="EMBL" id="QOV05696.1"/>
    </source>
</evidence>
<name>A0A7M2QNN9_9ZZZZ</name>
<reference evidence="2" key="1">
    <citation type="submission" date="2020-09" db="EMBL/GenBank/DDBJ databases">
        <authorList>
            <person name="Eze J.U."/>
            <person name="Rahube T.O."/>
        </authorList>
    </citation>
    <scope>NUCLEOTIDE SEQUENCE</scope>
</reference>
<protein>
    <recommendedName>
        <fullName evidence="1">DdrB-like domain-containing protein</fullName>
    </recommendedName>
</protein>